<evidence type="ECO:0000313" key="2">
    <source>
        <dbReference type="EMBL" id="CAA9583809.1"/>
    </source>
</evidence>
<evidence type="ECO:0000256" key="1">
    <source>
        <dbReference type="SAM" id="Phobius"/>
    </source>
</evidence>
<dbReference type="AlphaFoldDB" id="A0A6J4VS15"/>
<sequence>MTHVDASHDALHDAAREADRLPHDRLVREGNMSVPLSASPSTARALATLERERKEQADSRIAVWGFLWTLFAFKILTVGVIWWAATGTGESFAMIVATTWYWLIIPIGAIAGPLLVKWRMIKLRKRRQHLLRSEWDVPQNPHIHILHLPPGREPDS</sequence>
<accession>A0A6J4VS15</accession>
<protein>
    <submittedName>
        <fullName evidence="2">Uncharacterized protein</fullName>
    </submittedName>
</protein>
<keyword evidence="1" id="KW-0812">Transmembrane</keyword>
<gene>
    <name evidence="2" type="ORF">AVDCRST_MAG87-3689</name>
</gene>
<feature type="transmembrane region" description="Helical" evidence="1">
    <location>
        <begin position="61"/>
        <end position="85"/>
    </location>
</feature>
<keyword evidence="1" id="KW-1133">Transmembrane helix</keyword>
<proteinExistence type="predicted"/>
<organism evidence="2">
    <name type="scientific">uncultured Thermomicrobiales bacterium</name>
    <dbReference type="NCBI Taxonomy" id="1645740"/>
    <lineage>
        <taxon>Bacteria</taxon>
        <taxon>Pseudomonadati</taxon>
        <taxon>Thermomicrobiota</taxon>
        <taxon>Thermomicrobia</taxon>
        <taxon>Thermomicrobiales</taxon>
        <taxon>environmental samples</taxon>
    </lineage>
</organism>
<feature type="transmembrane region" description="Helical" evidence="1">
    <location>
        <begin position="91"/>
        <end position="116"/>
    </location>
</feature>
<name>A0A6J4VS15_9BACT</name>
<keyword evidence="1" id="KW-0472">Membrane</keyword>
<reference evidence="2" key="1">
    <citation type="submission" date="2020-02" db="EMBL/GenBank/DDBJ databases">
        <authorList>
            <person name="Meier V. D."/>
        </authorList>
    </citation>
    <scope>NUCLEOTIDE SEQUENCE</scope>
    <source>
        <strain evidence="2">AVDCRST_MAG87</strain>
    </source>
</reference>
<dbReference type="EMBL" id="CADCWJ010000812">
    <property type="protein sequence ID" value="CAA9583809.1"/>
    <property type="molecule type" value="Genomic_DNA"/>
</dbReference>